<organism evidence="1 2">
    <name type="scientific">Streptomyces yunnanensis</name>
    <dbReference type="NCBI Taxonomy" id="156453"/>
    <lineage>
        <taxon>Bacteria</taxon>
        <taxon>Bacillati</taxon>
        <taxon>Actinomycetota</taxon>
        <taxon>Actinomycetes</taxon>
        <taxon>Kitasatosporales</taxon>
        <taxon>Streptomycetaceae</taxon>
        <taxon>Streptomyces</taxon>
    </lineage>
</organism>
<protein>
    <recommendedName>
        <fullName evidence="3">C1q domain-containing protein</fullName>
    </recommendedName>
</protein>
<dbReference type="InterPro" id="IPR008983">
    <property type="entry name" value="Tumour_necrosis_fac-like_dom"/>
</dbReference>
<gene>
    <name evidence="1" type="ORF">SAMN05216268_106101</name>
</gene>
<evidence type="ECO:0008006" key="3">
    <source>
        <dbReference type="Google" id="ProtNLM"/>
    </source>
</evidence>
<reference evidence="2" key="1">
    <citation type="submission" date="2016-11" db="EMBL/GenBank/DDBJ databases">
        <authorList>
            <person name="Jaros S."/>
            <person name="Januszkiewicz K."/>
            <person name="Wedrychowicz H."/>
        </authorList>
    </citation>
    <scope>NUCLEOTIDE SEQUENCE [LARGE SCALE GENOMIC DNA]</scope>
    <source>
        <strain evidence="2">CGMCC 4.3555</strain>
    </source>
</reference>
<dbReference type="EMBL" id="FRBK01000006">
    <property type="protein sequence ID" value="SHL76017.1"/>
    <property type="molecule type" value="Genomic_DNA"/>
</dbReference>
<proteinExistence type="predicted"/>
<sequence length="178" mass="18326">MARTIPTSATVSPGQFITGALWNAQVKGTTDYLTGPPVCSVYATAVQSMPGSNAMTALIFDTTVLDSDGGHSNVTNPSRYTATVPGTYLVIGAVAWVSNTTGDRRIQIALNGAGVTGSAASFDPMNPVICAHQAQALVTMNGTTDYVEVMVAQASGTSLSTSTGGAFSPSMRVIWISR</sequence>
<comment type="caution">
    <text evidence="1">The sequence shown here is derived from an EMBL/GenBank/DDBJ whole genome shotgun (WGS) entry which is preliminary data.</text>
</comment>
<dbReference type="RefSeq" id="WP_073444643.1">
    <property type="nucleotide sequence ID" value="NZ_FRBK01000006.1"/>
</dbReference>
<dbReference type="Proteomes" id="UP000184388">
    <property type="component" value="Unassembled WGS sequence"/>
</dbReference>
<dbReference type="Gene3D" id="2.60.120.40">
    <property type="match status" value="1"/>
</dbReference>
<accession>A0A9X8MTE0</accession>
<name>A0A9X8MTE0_9ACTN</name>
<evidence type="ECO:0000313" key="2">
    <source>
        <dbReference type="Proteomes" id="UP000184388"/>
    </source>
</evidence>
<evidence type="ECO:0000313" key="1">
    <source>
        <dbReference type="EMBL" id="SHL76017.1"/>
    </source>
</evidence>
<dbReference type="SUPFAM" id="SSF49842">
    <property type="entry name" value="TNF-like"/>
    <property type="match status" value="1"/>
</dbReference>
<dbReference type="AlphaFoldDB" id="A0A9X8MTE0"/>